<comment type="caution">
    <text evidence="1">The sequence shown here is derived from an EMBL/GenBank/DDBJ whole genome shotgun (WGS) entry which is preliminary data.</text>
</comment>
<dbReference type="AlphaFoldDB" id="A0A834STA9"/>
<evidence type="ECO:0000313" key="1">
    <source>
        <dbReference type="EMBL" id="KAF7808816.1"/>
    </source>
</evidence>
<name>A0A834STA9_9FABA</name>
<proteinExistence type="predicted"/>
<organism evidence="1 2">
    <name type="scientific">Senna tora</name>
    <dbReference type="NCBI Taxonomy" id="362788"/>
    <lineage>
        <taxon>Eukaryota</taxon>
        <taxon>Viridiplantae</taxon>
        <taxon>Streptophyta</taxon>
        <taxon>Embryophyta</taxon>
        <taxon>Tracheophyta</taxon>
        <taxon>Spermatophyta</taxon>
        <taxon>Magnoliopsida</taxon>
        <taxon>eudicotyledons</taxon>
        <taxon>Gunneridae</taxon>
        <taxon>Pentapetalae</taxon>
        <taxon>rosids</taxon>
        <taxon>fabids</taxon>
        <taxon>Fabales</taxon>
        <taxon>Fabaceae</taxon>
        <taxon>Caesalpinioideae</taxon>
        <taxon>Cassia clade</taxon>
        <taxon>Senna</taxon>
    </lineage>
</organism>
<dbReference type="Proteomes" id="UP000634136">
    <property type="component" value="Unassembled WGS sequence"/>
</dbReference>
<protein>
    <submittedName>
        <fullName evidence="1">Uncharacterized protein</fullName>
    </submittedName>
</protein>
<evidence type="ECO:0000313" key="2">
    <source>
        <dbReference type="Proteomes" id="UP000634136"/>
    </source>
</evidence>
<reference evidence="1" key="1">
    <citation type="submission" date="2020-09" db="EMBL/GenBank/DDBJ databases">
        <title>Genome-Enabled Discovery of Anthraquinone Biosynthesis in Senna tora.</title>
        <authorList>
            <person name="Kang S.-H."/>
            <person name="Pandey R.P."/>
            <person name="Lee C.-M."/>
            <person name="Sim J.-S."/>
            <person name="Jeong J.-T."/>
            <person name="Choi B.-S."/>
            <person name="Jung M."/>
            <person name="Ginzburg D."/>
            <person name="Zhao K."/>
            <person name="Won S.Y."/>
            <person name="Oh T.-J."/>
            <person name="Yu Y."/>
            <person name="Kim N.-H."/>
            <person name="Lee O.R."/>
            <person name="Lee T.-H."/>
            <person name="Bashyal P."/>
            <person name="Kim T.-S."/>
            <person name="Lee W.-H."/>
            <person name="Kawkins C."/>
            <person name="Kim C.-K."/>
            <person name="Kim J.S."/>
            <person name="Ahn B.O."/>
            <person name="Rhee S.Y."/>
            <person name="Sohng J.K."/>
        </authorList>
    </citation>
    <scope>NUCLEOTIDE SEQUENCE</scope>
    <source>
        <tissue evidence="1">Leaf</tissue>
    </source>
</reference>
<gene>
    <name evidence="1" type="ORF">G2W53_035559</name>
</gene>
<dbReference type="EMBL" id="JAAIUW010000011">
    <property type="protein sequence ID" value="KAF7808816.1"/>
    <property type="molecule type" value="Genomic_DNA"/>
</dbReference>
<sequence length="32" mass="3579">MGPTVFPCSILRGMKKRVILAMGPTVFKTLVW</sequence>
<accession>A0A834STA9</accession>
<keyword evidence="2" id="KW-1185">Reference proteome</keyword>